<dbReference type="AlphaFoldDB" id="X0YJV1"/>
<comment type="caution">
    <text evidence="1">The sequence shown here is derived from an EMBL/GenBank/DDBJ whole genome shotgun (WGS) entry which is preliminary data.</text>
</comment>
<sequence length="50" mass="5767">MDYRWLHSLQSSKDCWLLEATFGFQTFVPQRTSKIVLAILAYVGGKQMNS</sequence>
<accession>X0YJV1</accession>
<gene>
    <name evidence="1" type="ORF">S01H4_13646</name>
</gene>
<proteinExistence type="predicted"/>
<organism evidence="1">
    <name type="scientific">marine sediment metagenome</name>
    <dbReference type="NCBI Taxonomy" id="412755"/>
    <lineage>
        <taxon>unclassified sequences</taxon>
        <taxon>metagenomes</taxon>
        <taxon>ecological metagenomes</taxon>
    </lineage>
</organism>
<protein>
    <submittedName>
        <fullName evidence="1">Uncharacterized protein</fullName>
    </submittedName>
</protein>
<name>X0YJV1_9ZZZZ</name>
<dbReference type="EMBL" id="BART01006005">
    <property type="protein sequence ID" value="GAG56295.1"/>
    <property type="molecule type" value="Genomic_DNA"/>
</dbReference>
<evidence type="ECO:0000313" key="1">
    <source>
        <dbReference type="EMBL" id="GAG56295.1"/>
    </source>
</evidence>
<reference evidence="1" key="1">
    <citation type="journal article" date="2014" name="Front. Microbiol.">
        <title>High frequency of phylogenetically diverse reductive dehalogenase-homologous genes in deep subseafloor sedimentary metagenomes.</title>
        <authorList>
            <person name="Kawai M."/>
            <person name="Futagami T."/>
            <person name="Toyoda A."/>
            <person name="Takaki Y."/>
            <person name="Nishi S."/>
            <person name="Hori S."/>
            <person name="Arai W."/>
            <person name="Tsubouchi T."/>
            <person name="Morono Y."/>
            <person name="Uchiyama I."/>
            <person name="Ito T."/>
            <person name="Fujiyama A."/>
            <person name="Inagaki F."/>
            <person name="Takami H."/>
        </authorList>
    </citation>
    <scope>NUCLEOTIDE SEQUENCE</scope>
    <source>
        <strain evidence="1">Expedition CK06-06</strain>
    </source>
</reference>